<protein>
    <submittedName>
        <fullName evidence="3">Uncharacterized protein LOC115215773</fullName>
    </submittedName>
</protein>
<organism evidence="2 3">
    <name type="scientific">Octopus sinensis</name>
    <name type="common">East Asian common octopus</name>
    <dbReference type="NCBI Taxonomy" id="2607531"/>
    <lineage>
        <taxon>Eukaryota</taxon>
        <taxon>Metazoa</taxon>
        <taxon>Spiralia</taxon>
        <taxon>Lophotrochozoa</taxon>
        <taxon>Mollusca</taxon>
        <taxon>Cephalopoda</taxon>
        <taxon>Coleoidea</taxon>
        <taxon>Octopodiformes</taxon>
        <taxon>Octopoda</taxon>
        <taxon>Incirrata</taxon>
        <taxon>Octopodidae</taxon>
        <taxon>Octopus</taxon>
    </lineage>
</organism>
<feature type="region of interest" description="Disordered" evidence="1">
    <location>
        <begin position="455"/>
        <end position="485"/>
    </location>
</feature>
<dbReference type="KEGG" id="osn:115215773"/>
<dbReference type="RefSeq" id="XP_036361594.1">
    <property type="nucleotide sequence ID" value="XM_036505701.1"/>
</dbReference>
<feature type="region of interest" description="Disordered" evidence="1">
    <location>
        <begin position="891"/>
        <end position="914"/>
    </location>
</feature>
<keyword evidence="2" id="KW-1185">Reference proteome</keyword>
<reference evidence="3" key="1">
    <citation type="submission" date="2025-08" db="UniProtKB">
        <authorList>
            <consortium name="RefSeq"/>
        </authorList>
    </citation>
    <scope>IDENTIFICATION</scope>
</reference>
<feature type="compositionally biased region" description="Polar residues" evidence="1">
    <location>
        <begin position="499"/>
        <end position="509"/>
    </location>
</feature>
<name>A0A7E6F1M4_9MOLL</name>
<feature type="compositionally biased region" description="Polar residues" evidence="1">
    <location>
        <begin position="900"/>
        <end position="914"/>
    </location>
</feature>
<evidence type="ECO:0000313" key="2">
    <source>
        <dbReference type="Proteomes" id="UP000515154"/>
    </source>
</evidence>
<dbReference type="InterPro" id="IPR042655">
    <property type="entry name" value="LRC72"/>
</dbReference>
<dbReference type="PANTHER" id="PTHR46759:SF2">
    <property type="match status" value="1"/>
</dbReference>
<accession>A0A7E6F1M4</accession>
<sequence length="914" mass="105464">MKSLENYQQLEVLDLSQNHIEDISNIAFYQNLWKVDLSFNKITCLDGLTPFIALGCLNLSHNQVSWSELLKIRHIQILDLMLFGNPNLEKEKLYRIHLIDSLPNVWMLDGKLVTASEHLEVEQLFKMAKEQGLALWHKLPKNKFFPSYLRHLQINGAFGKKACHLLMRFPQKTSLNSEIDRKRLKYLAYSMQGNLQLELNRTEKLEIYQNIFEGLLEARQQNQENSNILFLLLLVSLEFHLPTQVIVDMLALTSLHKYGNHLSIDLFLLPRTIRCLVVILLLNAIKVDNEEDSVSEPNFFLSDIYQYIKKLTLLLLNSCRNILPVNHLSIDLFLLPRTIRCLVVILLLNAIKVDNEEDSEEGIYDDLFLYVYNNVPDLLKLIDHRCDSLRKVSSNSSYKDYRSLLSAEICQILLLVPSFYQHIKLKDPGLISLLREATNEKDVCSIINDVFNDNSEQQKTETLEDMEQSDEHWSQDTEPHGDDKGPGCQVICSSQGELSTSVKLSSGNTAMKEVEEGGEEEDEDRLNSKQNSLRLVLSSLIQKQLKVVTSKQLVLTPCEHLLNSIKTQIFEDNGISRQKQKQQRQESQDHLKYQKEHYENAAQSRPEYSESLVFERVERRCLRSPFRSFSARTNKSKLCFYKSNKELVKQSSSEEIMSPAVCDKQLNTDDTQQESKMKIIVNVDSKYIPNTEYVKMNSGSNLKYNSSKFDYKEELLILNVNHLSERKNVFPLHTSQFVSKPKKANQKTDQRKSLNHRPATTAACFRNFSEVNTPEGNSEHAILHQYLLMIANGTTNIQTNGNSILPPQQQQQQISSMEKCHQGIFCGYEIPSDSKIGVKTSVEGKYVHLQSGHFWLANGRNVFEEQRLLELRLKNSYIPGWKQEMDYCRPKTDSKKQTHRLNNSTLRPSTTIHL</sequence>
<feature type="region of interest" description="Disordered" evidence="1">
    <location>
        <begin position="499"/>
        <end position="528"/>
    </location>
</feature>
<proteinExistence type="predicted"/>
<dbReference type="AlphaFoldDB" id="A0A7E6F1M4"/>
<dbReference type="SMART" id="SM00365">
    <property type="entry name" value="LRR_SD22"/>
    <property type="match status" value="2"/>
</dbReference>
<dbReference type="PANTHER" id="PTHR46759">
    <property type="entry name" value="LEUCINE-RICH REPEAT-CONTAINING PROTEIN 72"/>
    <property type="match status" value="1"/>
</dbReference>
<evidence type="ECO:0000313" key="3">
    <source>
        <dbReference type="RefSeq" id="XP_036361594.1"/>
    </source>
</evidence>
<gene>
    <name evidence="3" type="primary">LOC115215773</name>
</gene>
<dbReference type="InterPro" id="IPR032675">
    <property type="entry name" value="LRR_dom_sf"/>
</dbReference>
<dbReference type="Gene3D" id="3.80.10.10">
    <property type="entry name" value="Ribonuclease Inhibitor"/>
    <property type="match status" value="1"/>
</dbReference>
<feature type="compositionally biased region" description="Basic and acidic residues" evidence="1">
    <location>
        <begin position="469"/>
        <end position="485"/>
    </location>
</feature>
<dbReference type="InterPro" id="IPR001611">
    <property type="entry name" value="Leu-rich_rpt"/>
</dbReference>
<dbReference type="PROSITE" id="PS51450">
    <property type="entry name" value="LRR"/>
    <property type="match status" value="1"/>
</dbReference>
<dbReference type="SUPFAM" id="SSF52058">
    <property type="entry name" value="L domain-like"/>
    <property type="match status" value="1"/>
</dbReference>
<dbReference type="Proteomes" id="UP000515154">
    <property type="component" value="Linkage group LG9"/>
</dbReference>
<evidence type="ECO:0000256" key="1">
    <source>
        <dbReference type="SAM" id="MobiDB-lite"/>
    </source>
</evidence>